<accession>A0AA48GL07</accession>
<dbReference type="KEGG" id="msil:METEAL_24910"/>
<feature type="domain" description="PBP" evidence="2">
    <location>
        <begin position="22"/>
        <end position="197"/>
    </location>
</feature>
<dbReference type="EMBL" id="AP027080">
    <property type="protein sequence ID" value="BDU73317.1"/>
    <property type="molecule type" value="Genomic_DNA"/>
</dbReference>
<protein>
    <recommendedName>
        <fullName evidence="2">PBP domain-containing protein</fullName>
    </recommendedName>
</protein>
<keyword evidence="4" id="KW-1185">Reference proteome</keyword>
<proteinExistence type="predicted"/>
<dbReference type="SUPFAM" id="SSF53850">
    <property type="entry name" value="Periplasmic binding protein-like II"/>
    <property type="match status" value="1"/>
</dbReference>
<gene>
    <name evidence="3" type="ORF">METEAL_24910</name>
</gene>
<dbReference type="InterPro" id="IPR050811">
    <property type="entry name" value="Phosphate_ABC_transporter"/>
</dbReference>
<evidence type="ECO:0000313" key="3">
    <source>
        <dbReference type="EMBL" id="BDU73317.1"/>
    </source>
</evidence>
<evidence type="ECO:0000256" key="1">
    <source>
        <dbReference type="ARBA" id="ARBA00022729"/>
    </source>
</evidence>
<sequence length="251" mass="27093">MNRGRICILAFAAVCLRAQDLVLAVGITPAQNIFNRIRGPFEKATGIHLVLKDARSPEAWRLLDEGQVEAASGGLTWEDWVASLKAKGLRVPGEEEITRFQIGVDQIQVVTSPDVLLLELSAEELRGLFSGRTANWKEVGGEDAPVVLLLDPTQVATNDTFRGQILGGAPFGPAKWTFPPGVTLVQAVAATPHSIGFAPKASQESLKVNSPVTPAVTRPVLLVIKGKRPSASLRRLLDYLESPEGRRLTVH</sequence>
<dbReference type="AlphaFoldDB" id="A0AA48GL07"/>
<keyword evidence="1" id="KW-0732">Signal</keyword>
<dbReference type="PANTHER" id="PTHR30570">
    <property type="entry name" value="PERIPLASMIC PHOSPHATE BINDING COMPONENT OF PHOSPHATE ABC TRANSPORTER"/>
    <property type="match status" value="1"/>
</dbReference>
<evidence type="ECO:0000313" key="4">
    <source>
        <dbReference type="Proteomes" id="UP001238179"/>
    </source>
</evidence>
<dbReference type="Proteomes" id="UP001238179">
    <property type="component" value="Chromosome"/>
</dbReference>
<dbReference type="InterPro" id="IPR024370">
    <property type="entry name" value="PBP_domain"/>
</dbReference>
<dbReference type="RefSeq" id="WP_316411969.1">
    <property type="nucleotide sequence ID" value="NZ_AP027080.1"/>
</dbReference>
<name>A0AA48GL07_9BACT</name>
<evidence type="ECO:0000259" key="2">
    <source>
        <dbReference type="Pfam" id="PF12849"/>
    </source>
</evidence>
<dbReference type="Pfam" id="PF12849">
    <property type="entry name" value="PBP_like_2"/>
    <property type="match status" value="1"/>
</dbReference>
<reference evidence="4" key="1">
    <citation type="journal article" date="2023" name="Int. J. Syst. Evol. Microbiol.">
        <title>Mesoterricola silvestris gen. nov., sp. nov., Mesoterricola sediminis sp. nov., Geothrix oryzae sp. nov., Geothrix edaphica sp. nov., Geothrix rubra sp. nov., and Geothrix limicola sp. nov., six novel members of Acidobacteriota isolated from soils.</title>
        <authorList>
            <person name="Itoh H."/>
            <person name="Sugisawa Y."/>
            <person name="Mise K."/>
            <person name="Xu Z."/>
            <person name="Kuniyasu M."/>
            <person name="Ushijima N."/>
            <person name="Kawano K."/>
            <person name="Kobayashi E."/>
            <person name="Shiratori Y."/>
            <person name="Masuda Y."/>
            <person name="Senoo K."/>
        </authorList>
    </citation>
    <scope>NUCLEOTIDE SEQUENCE [LARGE SCALE GENOMIC DNA]</scope>
    <source>
        <strain evidence="4">W79</strain>
    </source>
</reference>
<dbReference type="Gene3D" id="3.40.190.10">
    <property type="entry name" value="Periplasmic binding protein-like II"/>
    <property type="match status" value="2"/>
</dbReference>
<dbReference type="PANTHER" id="PTHR30570:SF1">
    <property type="entry name" value="PHOSPHATE-BINDING PROTEIN PSTS"/>
    <property type="match status" value="1"/>
</dbReference>
<organism evidence="3 4">
    <name type="scientific">Mesoterricola silvestris</name>
    <dbReference type="NCBI Taxonomy" id="2927979"/>
    <lineage>
        <taxon>Bacteria</taxon>
        <taxon>Pseudomonadati</taxon>
        <taxon>Acidobacteriota</taxon>
        <taxon>Holophagae</taxon>
        <taxon>Holophagales</taxon>
        <taxon>Holophagaceae</taxon>
        <taxon>Mesoterricola</taxon>
    </lineage>
</organism>